<dbReference type="SUPFAM" id="SSF52317">
    <property type="entry name" value="Class I glutamine amidotransferase-like"/>
    <property type="match status" value="1"/>
</dbReference>
<dbReference type="Gene3D" id="3.40.50.880">
    <property type="match status" value="1"/>
</dbReference>
<comment type="caution">
    <text evidence="2">The sequence shown here is derived from an EMBL/GenBank/DDBJ whole genome shotgun (WGS) entry which is preliminary data.</text>
</comment>
<dbReference type="InterPro" id="IPR029062">
    <property type="entry name" value="Class_I_gatase-like"/>
</dbReference>
<dbReference type="Proteomes" id="UP000324241">
    <property type="component" value="Unassembled WGS sequence"/>
</dbReference>
<dbReference type="GeneID" id="54328158"/>
<feature type="signal peptide" evidence="1">
    <location>
        <begin position="1"/>
        <end position="22"/>
    </location>
</feature>
<dbReference type="AlphaFoldDB" id="A0A5M9MIF2"/>
<organism evidence="2 3">
    <name type="scientific">Aspergillus tanneri</name>
    <dbReference type="NCBI Taxonomy" id="1220188"/>
    <lineage>
        <taxon>Eukaryota</taxon>
        <taxon>Fungi</taxon>
        <taxon>Dikarya</taxon>
        <taxon>Ascomycota</taxon>
        <taxon>Pezizomycotina</taxon>
        <taxon>Eurotiomycetes</taxon>
        <taxon>Eurotiomycetidae</taxon>
        <taxon>Eurotiales</taxon>
        <taxon>Aspergillaceae</taxon>
        <taxon>Aspergillus</taxon>
        <taxon>Aspergillus subgen. Circumdati</taxon>
    </lineage>
</organism>
<evidence type="ECO:0000256" key="1">
    <source>
        <dbReference type="SAM" id="SignalP"/>
    </source>
</evidence>
<dbReference type="VEuPathDB" id="FungiDB:EYZ11_013200"/>
<sequence>MSQHRAINLLVLLFPGFNTLDANGPIEVFSKASVPPGSETGITYKLTVAAKDDYIQAGEGVTIRRDLSLQCALENISDYHILIQPGAGLEEIDCYINKDPAFQDHKTIIQKFLQLGQSSENPRVLLTICTGALLVGYVGGFDGLEATTHFEGQNCLRSYCNAYAEQYGGKGATIIPELKCSDDTEPDIIFCAYKSAMEKLVRWVDAGCNATGVRVISSGGISCGLDASLFVVSQISGIERALFAARIMEYAWRWA</sequence>
<feature type="chain" id="PRO_5024273368" description="DJ-1/PfpI domain-containing protein" evidence="1">
    <location>
        <begin position="23"/>
        <end position="255"/>
    </location>
</feature>
<evidence type="ECO:0000313" key="2">
    <source>
        <dbReference type="EMBL" id="KAA8646781.1"/>
    </source>
</evidence>
<evidence type="ECO:0008006" key="4">
    <source>
        <dbReference type="Google" id="ProtNLM"/>
    </source>
</evidence>
<name>A0A5M9MIF2_9EURO</name>
<proteinExistence type="predicted"/>
<dbReference type="EMBL" id="QUQM01000004">
    <property type="protein sequence ID" value="KAA8646781.1"/>
    <property type="molecule type" value="Genomic_DNA"/>
</dbReference>
<dbReference type="PANTHER" id="PTHR43130">
    <property type="entry name" value="ARAC-FAMILY TRANSCRIPTIONAL REGULATOR"/>
    <property type="match status" value="1"/>
</dbReference>
<dbReference type="OrthoDB" id="5424793at2759"/>
<reference evidence="2 3" key="1">
    <citation type="submission" date="2019-08" db="EMBL/GenBank/DDBJ databases">
        <title>The genome sequence of a newly discovered highly antifungal drug resistant Aspergillus species, Aspergillus tanneri NIH 1004.</title>
        <authorList>
            <person name="Mounaud S."/>
            <person name="Singh I."/>
            <person name="Joardar V."/>
            <person name="Pakala S."/>
            <person name="Pakala S."/>
            <person name="Venepally P."/>
            <person name="Chung J.K."/>
            <person name="Losada L."/>
            <person name="Nierman W.C."/>
        </authorList>
    </citation>
    <scope>NUCLEOTIDE SEQUENCE [LARGE SCALE GENOMIC DNA]</scope>
    <source>
        <strain evidence="2 3">NIH1004</strain>
    </source>
</reference>
<dbReference type="PANTHER" id="PTHR43130:SF3">
    <property type="entry name" value="HTH-TYPE TRANSCRIPTIONAL REGULATOR RV1931C"/>
    <property type="match status" value="1"/>
</dbReference>
<accession>A0A5M9MIF2</accession>
<dbReference type="RefSeq" id="XP_033426142.1">
    <property type="nucleotide sequence ID" value="XM_033570110.1"/>
</dbReference>
<evidence type="ECO:0000313" key="3">
    <source>
        <dbReference type="Proteomes" id="UP000324241"/>
    </source>
</evidence>
<dbReference type="InterPro" id="IPR052158">
    <property type="entry name" value="INH-QAR"/>
</dbReference>
<keyword evidence="1" id="KW-0732">Signal</keyword>
<protein>
    <recommendedName>
        <fullName evidence="4">DJ-1/PfpI domain-containing protein</fullName>
    </recommendedName>
</protein>
<gene>
    <name evidence="2" type="ORF">ATNIH1004_005456</name>
</gene>